<evidence type="ECO:0000313" key="2">
    <source>
        <dbReference type="Proteomes" id="UP000670092"/>
    </source>
</evidence>
<dbReference type="EMBL" id="JAEVHI010000001">
    <property type="protein sequence ID" value="KAG5303746.1"/>
    <property type="molecule type" value="Genomic_DNA"/>
</dbReference>
<comment type="caution">
    <text evidence="1">The sequence shown here is derived from an EMBL/GenBank/DDBJ whole genome shotgun (WGS) entry which is preliminary data.</text>
</comment>
<accession>A0A8H7Z6Z4</accession>
<dbReference type="Pfam" id="PF11917">
    <property type="entry name" value="DUF3435"/>
    <property type="match status" value="1"/>
</dbReference>
<sequence>MSEIHEFLNTFFSHQFHYSGGKLLDKSEFVSDSQKNVIMNHTINHTFIIYYHMQHHIGLQEVICDLESDEMFS</sequence>
<reference evidence="1 2" key="1">
    <citation type="submission" date="2021-01" db="EMBL/GenBank/DDBJ databases">
        <title>Chromosome-level genome assembly of a human fungal pathogen reveals clustering of transcriptionally co-regulated genes.</title>
        <authorList>
            <person name="Voorhies M."/>
            <person name="Cohen S."/>
            <person name="Shea T.P."/>
            <person name="Petrus S."/>
            <person name="Munoz J.F."/>
            <person name="Poplawski S."/>
            <person name="Goldman W.E."/>
            <person name="Michael T."/>
            <person name="Cuomo C.A."/>
            <person name="Sil A."/>
            <person name="Beyhan S."/>
        </authorList>
    </citation>
    <scope>NUCLEOTIDE SEQUENCE [LARGE SCALE GENOMIC DNA]</scope>
    <source>
        <strain evidence="1 2">G184AR</strain>
    </source>
</reference>
<dbReference type="Proteomes" id="UP000670092">
    <property type="component" value="Unassembled WGS sequence"/>
</dbReference>
<name>A0A8H7Z6Z4_AJECA</name>
<dbReference type="AlphaFoldDB" id="A0A8H7Z6Z4"/>
<protein>
    <submittedName>
        <fullName evidence="1">Uncharacterized protein</fullName>
    </submittedName>
</protein>
<evidence type="ECO:0000313" key="1">
    <source>
        <dbReference type="EMBL" id="KAG5303746.1"/>
    </source>
</evidence>
<gene>
    <name evidence="1" type="ORF">I7I52_01849</name>
</gene>
<proteinExistence type="predicted"/>
<dbReference type="InterPro" id="IPR021842">
    <property type="entry name" value="DUF3435"/>
</dbReference>
<dbReference type="OrthoDB" id="4206656at2759"/>
<dbReference type="VEuPathDB" id="FungiDB:I7I52_01849"/>
<organism evidence="1 2">
    <name type="scientific">Ajellomyces capsulatus</name>
    <name type="common">Darling's disease fungus</name>
    <name type="synonym">Histoplasma capsulatum</name>
    <dbReference type="NCBI Taxonomy" id="5037"/>
    <lineage>
        <taxon>Eukaryota</taxon>
        <taxon>Fungi</taxon>
        <taxon>Dikarya</taxon>
        <taxon>Ascomycota</taxon>
        <taxon>Pezizomycotina</taxon>
        <taxon>Eurotiomycetes</taxon>
        <taxon>Eurotiomycetidae</taxon>
        <taxon>Onygenales</taxon>
        <taxon>Ajellomycetaceae</taxon>
        <taxon>Histoplasma</taxon>
    </lineage>
</organism>